<name>A0ABV0M275_9HYPH</name>
<gene>
    <name evidence="2" type="ORF">ABK249_09375</name>
</gene>
<dbReference type="Proteomes" id="UP001496627">
    <property type="component" value="Unassembled WGS sequence"/>
</dbReference>
<organism evidence="2 3">
    <name type="scientific">Neorhizobium phenanthreniclasticum</name>
    <dbReference type="NCBI Taxonomy" id="3157917"/>
    <lineage>
        <taxon>Bacteria</taxon>
        <taxon>Pseudomonadati</taxon>
        <taxon>Pseudomonadota</taxon>
        <taxon>Alphaproteobacteria</taxon>
        <taxon>Hyphomicrobiales</taxon>
        <taxon>Rhizobiaceae</taxon>
        <taxon>Rhizobium/Agrobacterium group</taxon>
        <taxon>Neorhizobium</taxon>
    </lineage>
</organism>
<evidence type="ECO:0000313" key="2">
    <source>
        <dbReference type="EMBL" id="MEQ1405140.1"/>
    </source>
</evidence>
<protein>
    <submittedName>
        <fullName evidence="2">Uncharacterized protein</fullName>
    </submittedName>
</protein>
<proteinExistence type="predicted"/>
<evidence type="ECO:0000313" key="3">
    <source>
        <dbReference type="Proteomes" id="UP001496627"/>
    </source>
</evidence>
<comment type="caution">
    <text evidence="2">The sequence shown here is derived from an EMBL/GenBank/DDBJ whole genome shotgun (WGS) entry which is preliminary data.</text>
</comment>
<feature type="region of interest" description="Disordered" evidence="1">
    <location>
        <begin position="1"/>
        <end position="23"/>
    </location>
</feature>
<accession>A0ABV0M275</accession>
<dbReference type="EMBL" id="JBEAAL010000005">
    <property type="protein sequence ID" value="MEQ1405140.1"/>
    <property type="molecule type" value="Genomic_DNA"/>
</dbReference>
<dbReference type="RefSeq" id="WP_348862686.1">
    <property type="nucleotide sequence ID" value="NZ_JBEAAL010000005.1"/>
</dbReference>
<keyword evidence="3" id="KW-1185">Reference proteome</keyword>
<reference evidence="2 3" key="1">
    <citation type="submission" date="2024-05" db="EMBL/GenBank/DDBJ databases">
        <title>Neorhizobium sp. Rsf11, a plant growth promoting and heavy metal resistant PAH-degrader.</title>
        <authorList>
            <person name="Golubev S.N."/>
            <person name="Muratova A.Y."/>
            <person name="Markelova M.I."/>
        </authorList>
    </citation>
    <scope>NUCLEOTIDE SEQUENCE [LARGE SCALE GENOMIC DNA]</scope>
    <source>
        <strain evidence="2 3">Rsf11</strain>
    </source>
</reference>
<sequence length="89" mass="9720">MTTPNSMPIPDVSIAKDMSRPLDTPEMIDRLATEMRVKSGGELPQSFCIEQVKRQLSGKPAKASAANDEPAQTKPPEQPSVFHAWALSE</sequence>
<feature type="region of interest" description="Disordered" evidence="1">
    <location>
        <begin position="58"/>
        <end position="80"/>
    </location>
</feature>
<evidence type="ECO:0000256" key="1">
    <source>
        <dbReference type="SAM" id="MobiDB-lite"/>
    </source>
</evidence>